<dbReference type="AlphaFoldDB" id="A0A8J3SJC1"/>
<dbReference type="EMBL" id="BOOJ01000052">
    <property type="protein sequence ID" value="GIH95453.1"/>
    <property type="molecule type" value="Genomic_DNA"/>
</dbReference>
<comment type="caution">
    <text evidence="2">The sequence shown here is derived from an EMBL/GenBank/DDBJ whole genome shotgun (WGS) entry which is preliminary data.</text>
</comment>
<feature type="region of interest" description="Disordered" evidence="1">
    <location>
        <begin position="1"/>
        <end position="23"/>
    </location>
</feature>
<proteinExistence type="predicted"/>
<reference evidence="2 3" key="1">
    <citation type="submission" date="2021-01" db="EMBL/GenBank/DDBJ databases">
        <title>Whole genome shotgun sequence of Planobispora siamensis NBRC 107568.</title>
        <authorList>
            <person name="Komaki H."/>
            <person name="Tamura T."/>
        </authorList>
    </citation>
    <scope>NUCLEOTIDE SEQUENCE [LARGE SCALE GENOMIC DNA]</scope>
    <source>
        <strain evidence="2 3">NBRC 107568</strain>
    </source>
</reference>
<keyword evidence="3" id="KW-1185">Reference proteome</keyword>
<sequence>MSVRPHPADAPGQPATPDRSSALTAVEQREVTLLAAMSDEDFVDAVAHYAASPDPSGRRVFRSPQLLERTYDALALLIDRAGHRMRSAQTHRARERATADVQRYREHRAELSPFISAARAAAADGTVRRQAERILAQVRYPDTKFLMGCLERGMSGPEAAAALREKIKGERAQT</sequence>
<evidence type="ECO:0000313" key="2">
    <source>
        <dbReference type="EMBL" id="GIH95453.1"/>
    </source>
</evidence>
<protein>
    <submittedName>
        <fullName evidence="2">Uncharacterized protein</fullName>
    </submittedName>
</protein>
<accession>A0A8J3SJC1</accession>
<dbReference type="Proteomes" id="UP000619788">
    <property type="component" value="Unassembled WGS sequence"/>
</dbReference>
<gene>
    <name evidence="2" type="ORF">Psi01_60830</name>
</gene>
<evidence type="ECO:0000256" key="1">
    <source>
        <dbReference type="SAM" id="MobiDB-lite"/>
    </source>
</evidence>
<evidence type="ECO:0000313" key="3">
    <source>
        <dbReference type="Proteomes" id="UP000619788"/>
    </source>
</evidence>
<name>A0A8J3SJC1_9ACTN</name>
<organism evidence="2 3">
    <name type="scientific">Planobispora siamensis</name>
    <dbReference type="NCBI Taxonomy" id="936338"/>
    <lineage>
        <taxon>Bacteria</taxon>
        <taxon>Bacillati</taxon>
        <taxon>Actinomycetota</taxon>
        <taxon>Actinomycetes</taxon>
        <taxon>Streptosporangiales</taxon>
        <taxon>Streptosporangiaceae</taxon>
        <taxon>Planobispora</taxon>
    </lineage>
</organism>